<dbReference type="SMART" id="SM00398">
    <property type="entry name" value="HMG"/>
    <property type="match status" value="1"/>
</dbReference>
<keyword evidence="2 3" id="KW-0539">Nucleus</keyword>
<comment type="caution">
    <text evidence="6">The sequence shown here is derived from an EMBL/GenBank/DDBJ whole genome shotgun (WGS) entry which is preliminary data.</text>
</comment>
<dbReference type="InterPro" id="IPR036910">
    <property type="entry name" value="HMG_box_dom_sf"/>
</dbReference>
<dbReference type="GO" id="GO:0010468">
    <property type="term" value="P:regulation of gene expression"/>
    <property type="evidence" value="ECO:0007669"/>
    <property type="project" value="TreeGrafter"/>
</dbReference>
<sequence length="346" mass="38984">MDCKKSTSKQGSCDSALGDHLSDVFADLGIPQYLSICLEQGFDKRETILDILESDLRVAHSLGLVSDTSLVSPSGATAKGPDIEVQQPEITRFEVKHGPAVTEHKCHRHPKAGNNAPELPSSAYVLYSNEMHSGLKGRNLAINKTAQLGENCQNLTPDEKELCETRAAEAKEKYHPDMNKYQKTAEYSNYNKYLQALRARQVKANQGLTLSKRKALKCQKLDPAPFVEKECKHDNKGSQWHRDYGLPHNETSTEDNETYNATHQDHTAKAAVGLPRSDIFKHNHSSNGNTDDNDSQSDDQSNSGSVDYSLCLKRLEENVKRSKRCRWTDWEEGHLRVYIEEEKEWL</sequence>
<dbReference type="EMBL" id="LFIV01000025">
    <property type="protein sequence ID" value="KZL75281.1"/>
    <property type="molecule type" value="Genomic_DNA"/>
</dbReference>
<gene>
    <name evidence="6" type="ORF">CT0861_03236</name>
</gene>
<feature type="compositionally biased region" description="Basic and acidic residues" evidence="4">
    <location>
        <begin position="230"/>
        <end position="245"/>
    </location>
</feature>
<proteinExistence type="predicted"/>
<dbReference type="AlphaFoldDB" id="A0A166W3S8"/>
<dbReference type="PROSITE" id="PS50118">
    <property type="entry name" value="HMG_BOX_2"/>
    <property type="match status" value="1"/>
</dbReference>
<evidence type="ECO:0000313" key="6">
    <source>
        <dbReference type="EMBL" id="KZL75281.1"/>
    </source>
</evidence>
<feature type="DNA-binding region" description="HMG box" evidence="3">
    <location>
        <begin position="117"/>
        <end position="182"/>
    </location>
</feature>
<dbReference type="InterPro" id="IPR051965">
    <property type="entry name" value="ChromReg_NeuronalGeneExpr"/>
</dbReference>
<dbReference type="Gene3D" id="1.10.30.10">
    <property type="entry name" value="High mobility group box domain"/>
    <property type="match status" value="1"/>
</dbReference>
<keyword evidence="1 3" id="KW-0238">DNA-binding</keyword>
<evidence type="ECO:0000256" key="3">
    <source>
        <dbReference type="PROSITE-ProRule" id="PRU00267"/>
    </source>
</evidence>
<feature type="region of interest" description="Disordered" evidence="4">
    <location>
        <begin position="230"/>
        <end position="258"/>
    </location>
</feature>
<evidence type="ECO:0000256" key="2">
    <source>
        <dbReference type="ARBA" id="ARBA00023242"/>
    </source>
</evidence>
<dbReference type="PANTHER" id="PTHR46040:SF3">
    <property type="entry name" value="HIGH MOBILITY GROUP PROTEIN 2"/>
    <property type="match status" value="1"/>
</dbReference>
<protein>
    <submittedName>
        <fullName evidence="6">HMG box protein</fullName>
    </submittedName>
</protein>
<dbReference type="Pfam" id="PF00505">
    <property type="entry name" value="HMG_box"/>
    <property type="match status" value="1"/>
</dbReference>
<evidence type="ECO:0000256" key="1">
    <source>
        <dbReference type="ARBA" id="ARBA00023125"/>
    </source>
</evidence>
<dbReference type="GO" id="GO:0003677">
    <property type="term" value="F:DNA binding"/>
    <property type="evidence" value="ECO:0007669"/>
    <property type="project" value="UniProtKB-UniRule"/>
</dbReference>
<evidence type="ECO:0000256" key="4">
    <source>
        <dbReference type="SAM" id="MobiDB-lite"/>
    </source>
</evidence>
<name>A0A166W3S8_9PEZI</name>
<feature type="domain" description="HMG box" evidence="5">
    <location>
        <begin position="117"/>
        <end position="182"/>
    </location>
</feature>
<organism evidence="6 7">
    <name type="scientific">Colletotrichum tofieldiae</name>
    <dbReference type="NCBI Taxonomy" id="708197"/>
    <lineage>
        <taxon>Eukaryota</taxon>
        <taxon>Fungi</taxon>
        <taxon>Dikarya</taxon>
        <taxon>Ascomycota</taxon>
        <taxon>Pezizomycotina</taxon>
        <taxon>Sordariomycetes</taxon>
        <taxon>Hypocreomycetidae</taxon>
        <taxon>Glomerellales</taxon>
        <taxon>Glomerellaceae</taxon>
        <taxon>Colletotrichum</taxon>
        <taxon>Colletotrichum spaethianum species complex</taxon>
    </lineage>
</organism>
<dbReference type="STRING" id="708197.A0A166W3S8"/>
<evidence type="ECO:0000259" key="5">
    <source>
        <dbReference type="PROSITE" id="PS50118"/>
    </source>
</evidence>
<dbReference type="InterPro" id="IPR009071">
    <property type="entry name" value="HMG_box_dom"/>
</dbReference>
<dbReference type="PANTHER" id="PTHR46040">
    <property type="entry name" value="HIGH MOBILITY GROUP PROTEIN 2"/>
    <property type="match status" value="1"/>
</dbReference>
<accession>A0A166W3S8</accession>
<keyword evidence="7" id="KW-1185">Reference proteome</keyword>
<reference evidence="6 7" key="1">
    <citation type="submission" date="2015-06" db="EMBL/GenBank/DDBJ databases">
        <title>Survival trade-offs in plant roots during colonization by closely related pathogenic and mutualistic fungi.</title>
        <authorList>
            <person name="Hacquard S."/>
            <person name="Kracher B."/>
            <person name="Hiruma K."/>
            <person name="Weinman A."/>
            <person name="Muench P."/>
            <person name="Garrido Oter R."/>
            <person name="Ver Loren van Themaat E."/>
            <person name="Dallerey J.-F."/>
            <person name="Damm U."/>
            <person name="Henrissat B."/>
            <person name="Lespinet O."/>
            <person name="Thon M."/>
            <person name="Kemen E."/>
            <person name="McHardy A.C."/>
            <person name="Schulze-Lefert P."/>
            <person name="O'Connell R.J."/>
        </authorList>
    </citation>
    <scope>NUCLEOTIDE SEQUENCE [LARGE SCALE GENOMIC DNA]</scope>
    <source>
        <strain evidence="6 7">0861</strain>
    </source>
</reference>
<dbReference type="GO" id="GO:0005634">
    <property type="term" value="C:nucleus"/>
    <property type="evidence" value="ECO:0007669"/>
    <property type="project" value="UniProtKB-UniRule"/>
</dbReference>
<evidence type="ECO:0000313" key="7">
    <source>
        <dbReference type="Proteomes" id="UP000076552"/>
    </source>
</evidence>
<feature type="region of interest" description="Disordered" evidence="4">
    <location>
        <begin position="278"/>
        <end position="304"/>
    </location>
</feature>
<dbReference type="Proteomes" id="UP000076552">
    <property type="component" value="Unassembled WGS sequence"/>
</dbReference>
<dbReference type="SUPFAM" id="SSF47095">
    <property type="entry name" value="HMG-box"/>
    <property type="match status" value="1"/>
</dbReference>